<dbReference type="GO" id="GO:0010181">
    <property type="term" value="F:FMN binding"/>
    <property type="evidence" value="ECO:0007669"/>
    <property type="project" value="InterPro"/>
</dbReference>
<gene>
    <name evidence="2" type="ORF">IAD25_01025</name>
</gene>
<dbReference type="PANTHER" id="PTHR38030">
    <property type="entry name" value="PROTOPORPHYRINOGEN IX DEHYDROGENASE [MENAQUINONE]"/>
    <property type="match status" value="1"/>
</dbReference>
<dbReference type="SUPFAM" id="SSF52218">
    <property type="entry name" value="Flavoproteins"/>
    <property type="match status" value="1"/>
</dbReference>
<reference evidence="2" key="2">
    <citation type="journal article" date="2021" name="PeerJ">
        <title>Extensive microbial diversity within the chicken gut microbiome revealed by metagenomics and culture.</title>
        <authorList>
            <person name="Gilroy R."/>
            <person name="Ravi A."/>
            <person name="Getino M."/>
            <person name="Pursley I."/>
            <person name="Horton D.L."/>
            <person name="Alikhan N.F."/>
            <person name="Baker D."/>
            <person name="Gharbi K."/>
            <person name="Hall N."/>
            <person name="Watson M."/>
            <person name="Adriaenssens E.M."/>
            <person name="Foster-Nyarko E."/>
            <person name="Jarju S."/>
            <person name="Secka A."/>
            <person name="Antonio M."/>
            <person name="Oren A."/>
            <person name="Chaudhuri R.R."/>
            <person name="La Ragione R."/>
            <person name="Hildebrand F."/>
            <person name="Pallen M.J."/>
        </authorList>
    </citation>
    <scope>NUCLEOTIDE SEQUENCE</scope>
    <source>
        <strain evidence="2">ChiSjej4B22-8349</strain>
    </source>
</reference>
<evidence type="ECO:0000313" key="3">
    <source>
        <dbReference type="Proteomes" id="UP000824130"/>
    </source>
</evidence>
<protein>
    <submittedName>
        <fullName evidence="2">Flavodoxin</fullName>
    </submittedName>
</protein>
<evidence type="ECO:0000313" key="2">
    <source>
        <dbReference type="EMBL" id="HIU95281.1"/>
    </source>
</evidence>
<dbReference type="InterPro" id="IPR008254">
    <property type="entry name" value="Flavodoxin/NO_synth"/>
</dbReference>
<dbReference type="PROSITE" id="PS00201">
    <property type="entry name" value="FLAVODOXIN"/>
    <property type="match status" value="1"/>
</dbReference>
<dbReference type="PROSITE" id="PS50902">
    <property type="entry name" value="FLAVODOXIN_LIKE"/>
    <property type="match status" value="1"/>
</dbReference>
<dbReference type="Pfam" id="PF12724">
    <property type="entry name" value="Flavodoxin_5"/>
    <property type="match status" value="1"/>
</dbReference>
<dbReference type="PANTHER" id="PTHR38030:SF2">
    <property type="entry name" value="PROTOPORPHYRINOGEN IX DEHYDROGENASE [QUINONE]"/>
    <property type="match status" value="1"/>
</dbReference>
<dbReference type="Proteomes" id="UP000824130">
    <property type="component" value="Unassembled WGS sequence"/>
</dbReference>
<name>A0A9D1N602_9FIRM</name>
<dbReference type="AlphaFoldDB" id="A0A9D1N602"/>
<feature type="domain" description="Flavodoxin-like" evidence="1">
    <location>
        <begin position="4"/>
        <end position="151"/>
    </location>
</feature>
<comment type="caution">
    <text evidence="2">The sequence shown here is derived from an EMBL/GenBank/DDBJ whole genome shotgun (WGS) entry which is preliminary data.</text>
</comment>
<dbReference type="GO" id="GO:0016651">
    <property type="term" value="F:oxidoreductase activity, acting on NAD(P)H"/>
    <property type="evidence" value="ECO:0007669"/>
    <property type="project" value="UniProtKB-ARBA"/>
</dbReference>
<dbReference type="GO" id="GO:0070819">
    <property type="term" value="F:menaquinone-dependent protoporphyrinogen oxidase activity"/>
    <property type="evidence" value="ECO:0007669"/>
    <property type="project" value="TreeGrafter"/>
</dbReference>
<dbReference type="Gene3D" id="3.40.50.360">
    <property type="match status" value="1"/>
</dbReference>
<dbReference type="GO" id="GO:0006783">
    <property type="term" value="P:heme biosynthetic process"/>
    <property type="evidence" value="ECO:0007669"/>
    <property type="project" value="TreeGrafter"/>
</dbReference>
<reference evidence="2" key="1">
    <citation type="submission" date="2020-10" db="EMBL/GenBank/DDBJ databases">
        <authorList>
            <person name="Gilroy R."/>
        </authorList>
    </citation>
    <scope>NUCLEOTIDE SEQUENCE</scope>
    <source>
        <strain evidence="2">ChiSjej4B22-8349</strain>
    </source>
</reference>
<organism evidence="2 3">
    <name type="scientific">Candidatus Allocopromorpha excrementipullorum</name>
    <dbReference type="NCBI Taxonomy" id="2840743"/>
    <lineage>
        <taxon>Bacteria</taxon>
        <taxon>Bacillati</taxon>
        <taxon>Bacillota</taxon>
        <taxon>Clostridia</taxon>
        <taxon>Eubacteriales</taxon>
        <taxon>Eubacteriaceae</taxon>
        <taxon>Eubacteriaceae incertae sedis</taxon>
        <taxon>Candidatus Allocopromorpha</taxon>
    </lineage>
</organism>
<dbReference type="GO" id="GO:0009055">
    <property type="term" value="F:electron transfer activity"/>
    <property type="evidence" value="ECO:0007669"/>
    <property type="project" value="InterPro"/>
</dbReference>
<accession>A0A9D1N602</accession>
<dbReference type="InterPro" id="IPR029039">
    <property type="entry name" value="Flavoprotein-like_sf"/>
</dbReference>
<sequence>MSDILVIYKSKYGATEKYANMLKADLDCDIIDAGSFNKSMLAEHDRIILAGGIYASGIAGIDILKKNIGGMTGKKLAVFCVGASPFDEKAIEEVKSRNMKGELQSVPLFYGRGAWDESKMSFKDRTMCKMLQKMVAKKDPSEYEPWMTALMSAIGKSCDWTDRKYLEPLMEYMKAE</sequence>
<dbReference type="InterPro" id="IPR026816">
    <property type="entry name" value="Flavodoxin_dom"/>
</dbReference>
<evidence type="ECO:0000259" key="1">
    <source>
        <dbReference type="PROSITE" id="PS50902"/>
    </source>
</evidence>
<dbReference type="InterPro" id="IPR052200">
    <property type="entry name" value="Protoporphyrinogen_IX_DH"/>
</dbReference>
<dbReference type="InterPro" id="IPR001226">
    <property type="entry name" value="Flavodoxin_CS"/>
</dbReference>
<dbReference type="EMBL" id="DVOB01000025">
    <property type="protein sequence ID" value="HIU95281.1"/>
    <property type="molecule type" value="Genomic_DNA"/>
</dbReference>
<proteinExistence type="predicted"/>